<evidence type="ECO:0000256" key="1">
    <source>
        <dbReference type="SAM" id="MobiDB-lite"/>
    </source>
</evidence>
<proteinExistence type="predicted"/>
<organism evidence="2 3">
    <name type="scientific">Filobasidium floriforme</name>
    <dbReference type="NCBI Taxonomy" id="5210"/>
    <lineage>
        <taxon>Eukaryota</taxon>
        <taxon>Fungi</taxon>
        <taxon>Dikarya</taxon>
        <taxon>Basidiomycota</taxon>
        <taxon>Agaricomycotina</taxon>
        <taxon>Tremellomycetes</taxon>
        <taxon>Filobasidiales</taxon>
        <taxon>Filobasidiaceae</taxon>
        <taxon>Filobasidium</taxon>
    </lineage>
</organism>
<feature type="compositionally biased region" description="Basic and acidic residues" evidence="1">
    <location>
        <begin position="241"/>
        <end position="253"/>
    </location>
</feature>
<sequence>MYYFTSFKQHGLSSQQDKISTSSTPSLLPSYTRVPKKQRVIPFLSYEGSDPLTRYILVTLTFPAEKPEREDKAGEVACENARRLEDMVNDQSMETEDVQNGASGSVAFKPVEVDELTELDKAGIDNSTDKAGVDNSTESKELGADNLMELDKVEMTKSMQLESVGADNLMDLDKVEEVVESIESEGTGAGNLMEPENMEDDKVTAEFDNQDHHNARLSSTTNNRSNRNSPWYRKRNGKNGQKKETDVQVRDPLTEPAGLAGPGLSTSEVRVSVRVCPSLSLCNGTWNHSGSTEAYLETCQDIRRDIITYIWKDGDMIGKTEIYLERWRYIWRDGDTSGEMEIHMEEWSYSRMIFWMIGRMDSPINTLPFSCDLYICHRMAFP</sequence>
<feature type="region of interest" description="Disordered" evidence="1">
    <location>
        <begin position="119"/>
        <end position="146"/>
    </location>
</feature>
<evidence type="ECO:0000313" key="2">
    <source>
        <dbReference type="EMBL" id="KAG7527592.1"/>
    </source>
</evidence>
<protein>
    <submittedName>
        <fullName evidence="2">Uncharacterized protein</fullName>
    </submittedName>
</protein>
<feature type="compositionally biased region" description="Low complexity" evidence="1">
    <location>
        <begin position="218"/>
        <end position="229"/>
    </location>
</feature>
<keyword evidence="3" id="KW-1185">Reference proteome</keyword>
<evidence type="ECO:0000313" key="3">
    <source>
        <dbReference type="Proteomes" id="UP000812966"/>
    </source>
</evidence>
<name>A0A8K0JER3_9TREE</name>
<feature type="region of interest" description="Disordered" evidence="1">
    <location>
        <begin position="209"/>
        <end position="264"/>
    </location>
</feature>
<reference evidence="2" key="1">
    <citation type="submission" date="2020-04" db="EMBL/GenBank/DDBJ databases">
        <title>Analysis of mating type loci in Filobasidium floriforme.</title>
        <authorList>
            <person name="Nowrousian M."/>
        </authorList>
    </citation>
    <scope>NUCLEOTIDE SEQUENCE</scope>
    <source>
        <strain evidence="2">CBS 6242</strain>
    </source>
</reference>
<comment type="caution">
    <text evidence="2">The sequence shown here is derived from an EMBL/GenBank/DDBJ whole genome shotgun (WGS) entry which is preliminary data.</text>
</comment>
<accession>A0A8K0JER3</accession>
<dbReference type="EMBL" id="JABELV010000259">
    <property type="protein sequence ID" value="KAG7527592.1"/>
    <property type="molecule type" value="Genomic_DNA"/>
</dbReference>
<gene>
    <name evidence="2" type="ORF">FFLO_06771</name>
</gene>
<dbReference type="Proteomes" id="UP000812966">
    <property type="component" value="Unassembled WGS sequence"/>
</dbReference>
<dbReference type="AlphaFoldDB" id="A0A8K0JER3"/>